<evidence type="ECO:0000256" key="1">
    <source>
        <dbReference type="SAM" id="MobiDB-lite"/>
    </source>
</evidence>
<evidence type="ECO:0000313" key="2">
    <source>
        <dbReference type="EMBL" id="SVB57388.1"/>
    </source>
</evidence>
<proteinExistence type="predicted"/>
<organism evidence="2">
    <name type="scientific">marine metagenome</name>
    <dbReference type="NCBI Taxonomy" id="408172"/>
    <lineage>
        <taxon>unclassified sequences</taxon>
        <taxon>metagenomes</taxon>
        <taxon>ecological metagenomes</taxon>
    </lineage>
</organism>
<dbReference type="AlphaFoldDB" id="A0A382F322"/>
<gene>
    <name evidence="2" type="ORF">METZ01_LOCUS210242</name>
</gene>
<sequence length="86" mass="10185">MAKAVQDYKKKHKKKENRIGAGNMFKRQRKNSSYIFRGKQVGEGYQQISNLVDITRRTMDKMIKAMKQEDFKSVNKLYRELGNIIK</sequence>
<feature type="region of interest" description="Disordered" evidence="1">
    <location>
        <begin position="1"/>
        <end position="22"/>
    </location>
</feature>
<protein>
    <submittedName>
        <fullName evidence="2">Uncharacterized protein</fullName>
    </submittedName>
</protein>
<reference evidence="2" key="1">
    <citation type="submission" date="2018-05" db="EMBL/GenBank/DDBJ databases">
        <authorList>
            <person name="Lanie J.A."/>
            <person name="Ng W.-L."/>
            <person name="Kazmierczak K.M."/>
            <person name="Andrzejewski T.M."/>
            <person name="Davidsen T.M."/>
            <person name="Wayne K.J."/>
            <person name="Tettelin H."/>
            <person name="Glass J.I."/>
            <person name="Rusch D."/>
            <person name="Podicherti R."/>
            <person name="Tsui H.-C.T."/>
            <person name="Winkler M.E."/>
        </authorList>
    </citation>
    <scope>NUCLEOTIDE SEQUENCE</scope>
</reference>
<dbReference type="EMBL" id="UINC01047746">
    <property type="protein sequence ID" value="SVB57388.1"/>
    <property type="molecule type" value="Genomic_DNA"/>
</dbReference>
<name>A0A382F322_9ZZZZ</name>
<accession>A0A382F322</accession>